<evidence type="ECO:0000256" key="8">
    <source>
        <dbReference type="ARBA" id="ARBA00022801"/>
    </source>
</evidence>
<evidence type="ECO:0000256" key="6">
    <source>
        <dbReference type="ARBA" id="ARBA00022670"/>
    </source>
</evidence>
<dbReference type="SUPFAM" id="SSF63737">
    <property type="entry name" value="Leukotriene A4 hydrolase N-terminal domain"/>
    <property type="match status" value="1"/>
</dbReference>
<dbReference type="EC" id="3.4.11.2" evidence="4"/>
<dbReference type="InterPro" id="IPR050344">
    <property type="entry name" value="Peptidase_M1_aminopeptidases"/>
</dbReference>
<comment type="cofactor">
    <cofactor evidence="2">
        <name>Zn(2+)</name>
        <dbReference type="ChEBI" id="CHEBI:29105"/>
    </cofactor>
</comment>
<protein>
    <recommendedName>
        <fullName evidence="5">Aminopeptidase N</fullName>
        <ecNumber evidence="4">3.4.11.2</ecNumber>
    </recommendedName>
    <alternativeName>
        <fullName evidence="11">Alanine aminopeptidase</fullName>
    </alternativeName>
    <alternativeName>
        <fullName evidence="12">Lysyl aminopeptidase</fullName>
    </alternativeName>
</protein>
<keyword evidence="9" id="KW-0862">Zinc</keyword>
<evidence type="ECO:0000256" key="11">
    <source>
        <dbReference type="ARBA" id="ARBA00029811"/>
    </source>
</evidence>
<evidence type="ECO:0000256" key="9">
    <source>
        <dbReference type="ARBA" id="ARBA00022833"/>
    </source>
</evidence>
<dbReference type="GO" id="GO:0006508">
    <property type="term" value="P:proteolysis"/>
    <property type="evidence" value="ECO:0007669"/>
    <property type="project" value="UniProtKB-KW"/>
</dbReference>
<sequence length="494" mass="53242">MALHEGQAQEVVKKTAATRTAALLLTPALAAAALPDRATDRAAGRPAPGRTTVPEQAASEESSAGAAGIGDPYFPNAGNGGYDVAHYAIRLRYTPRGQRIAGTTTITAHATQNLARFNLDFSGHKVRSVKVNGAAASFARRGQELEITPRGGIAQGARFSVAVAYAGSPRQLNDPGLGRTGWIPTGDGAVTLSQPVGSASWFPLNDHPADKATYAYTITVPKGLKVVANGELEGSANIGRTSTFKWSSSKPMAGYLAMIAIGRFKTLDSQSPGGVRSFVAVDRANPSIPKRLQELTDKVTDWGVRLFGPYPFDSTGGVVDDVRVGYALETQNRPVYPGGANMTLIVHELAHQWFGNSVSISRWQDIWLNEGFATYAEWLWSEQHGGRKAEAYFTDAYSKTGDFAGWKVPTGEPGRKKLFAAFPVYTRGAMTLHMLRKTVGDTVFFQILRAWTAEHAHGNATTADFRKLAERVSGRDLDKLFDTWLSTKGKPSLR</sequence>
<keyword evidence="10" id="KW-0482">Metalloprotease</keyword>
<evidence type="ECO:0000259" key="14">
    <source>
        <dbReference type="Pfam" id="PF01433"/>
    </source>
</evidence>
<evidence type="ECO:0000256" key="13">
    <source>
        <dbReference type="SAM" id="MobiDB-lite"/>
    </source>
</evidence>
<dbReference type="CDD" id="cd09603">
    <property type="entry name" value="M1_APN_like"/>
    <property type="match status" value="1"/>
</dbReference>
<feature type="region of interest" description="Disordered" evidence="13">
    <location>
        <begin position="36"/>
        <end position="69"/>
    </location>
</feature>
<accession>A0A6H9YQS6</accession>
<evidence type="ECO:0000256" key="3">
    <source>
        <dbReference type="ARBA" id="ARBA00010136"/>
    </source>
</evidence>
<name>A0A6H9YQS6_9ACTN</name>
<keyword evidence="8" id="KW-0378">Hydrolase</keyword>
<evidence type="ECO:0000313" key="17">
    <source>
        <dbReference type="Proteomes" id="UP000468735"/>
    </source>
</evidence>
<dbReference type="InterPro" id="IPR045357">
    <property type="entry name" value="Aminopeptidase_N-like_N"/>
</dbReference>
<dbReference type="OrthoDB" id="100605at2"/>
<dbReference type="GO" id="GO:0008237">
    <property type="term" value="F:metallopeptidase activity"/>
    <property type="evidence" value="ECO:0007669"/>
    <property type="project" value="UniProtKB-KW"/>
</dbReference>
<evidence type="ECO:0000256" key="1">
    <source>
        <dbReference type="ARBA" id="ARBA00000098"/>
    </source>
</evidence>
<dbReference type="InterPro" id="IPR001930">
    <property type="entry name" value="Peptidase_M1"/>
</dbReference>
<dbReference type="SUPFAM" id="SSF55486">
    <property type="entry name" value="Metalloproteases ('zincins'), catalytic domain"/>
    <property type="match status" value="1"/>
</dbReference>
<keyword evidence="17" id="KW-1185">Reference proteome</keyword>
<feature type="domain" description="Aminopeptidase N-like N-terminal" evidence="15">
    <location>
        <begin position="86"/>
        <end position="256"/>
    </location>
</feature>
<evidence type="ECO:0000256" key="5">
    <source>
        <dbReference type="ARBA" id="ARBA00015611"/>
    </source>
</evidence>
<dbReference type="GO" id="GO:0016285">
    <property type="term" value="F:alanyl aminopeptidase activity"/>
    <property type="evidence" value="ECO:0007669"/>
    <property type="project" value="UniProtKB-EC"/>
</dbReference>
<evidence type="ECO:0000256" key="2">
    <source>
        <dbReference type="ARBA" id="ARBA00001947"/>
    </source>
</evidence>
<dbReference type="EMBL" id="WBMT01000017">
    <property type="protein sequence ID" value="KAB2343990.1"/>
    <property type="molecule type" value="Genomic_DNA"/>
</dbReference>
<dbReference type="InterPro" id="IPR042097">
    <property type="entry name" value="Aminopeptidase_N-like_N_sf"/>
</dbReference>
<dbReference type="GO" id="GO:0008270">
    <property type="term" value="F:zinc ion binding"/>
    <property type="evidence" value="ECO:0007669"/>
    <property type="project" value="InterPro"/>
</dbReference>
<comment type="catalytic activity">
    <reaction evidence="1">
        <text>Release of an N-terminal amino acid, Xaa-|-Yaa- from a peptide, amide or arylamide. Xaa is preferably Ala, but may be most amino acids including Pro (slow action). When a terminal hydrophobic residue is followed by a prolyl residue, the two may be released as an intact Xaa-Pro dipeptide.</text>
        <dbReference type="EC" id="3.4.11.2"/>
    </reaction>
</comment>
<dbReference type="PANTHER" id="PTHR11533:SF297">
    <property type="entry name" value="AMINOPEPTIDASE N"/>
    <property type="match status" value="1"/>
</dbReference>
<dbReference type="Gene3D" id="1.10.390.10">
    <property type="entry name" value="Neutral Protease Domain 2"/>
    <property type="match status" value="1"/>
</dbReference>
<keyword evidence="6" id="KW-0645">Protease</keyword>
<dbReference type="Gene3D" id="2.60.40.1730">
    <property type="entry name" value="tricorn interacting facor f3 domain"/>
    <property type="match status" value="1"/>
</dbReference>
<organism evidence="16 17">
    <name type="scientific">Actinomadura rudentiformis</name>
    <dbReference type="NCBI Taxonomy" id="359158"/>
    <lineage>
        <taxon>Bacteria</taxon>
        <taxon>Bacillati</taxon>
        <taxon>Actinomycetota</taxon>
        <taxon>Actinomycetes</taxon>
        <taxon>Streptosporangiales</taxon>
        <taxon>Thermomonosporaceae</taxon>
        <taxon>Actinomadura</taxon>
    </lineage>
</organism>
<proteinExistence type="inferred from homology"/>
<evidence type="ECO:0000256" key="10">
    <source>
        <dbReference type="ARBA" id="ARBA00023049"/>
    </source>
</evidence>
<gene>
    <name evidence="16" type="ORF">F8566_32125</name>
</gene>
<dbReference type="InterPro" id="IPR014782">
    <property type="entry name" value="Peptidase_M1_dom"/>
</dbReference>
<evidence type="ECO:0000256" key="4">
    <source>
        <dbReference type="ARBA" id="ARBA00012564"/>
    </source>
</evidence>
<dbReference type="Proteomes" id="UP000468735">
    <property type="component" value="Unassembled WGS sequence"/>
</dbReference>
<dbReference type="PRINTS" id="PR00756">
    <property type="entry name" value="ALADIPTASE"/>
</dbReference>
<dbReference type="AlphaFoldDB" id="A0A6H9YQS6"/>
<dbReference type="InterPro" id="IPR027268">
    <property type="entry name" value="Peptidase_M4/M1_CTD_sf"/>
</dbReference>
<comment type="similarity">
    <text evidence="3">Belongs to the peptidase M1 family.</text>
</comment>
<evidence type="ECO:0000256" key="12">
    <source>
        <dbReference type="ARBA" id="ARBA00031533"/>
    </source>
</evidence>
<reference evidence="16 17" key="1">
    <citation type="submission" date="2019-09" db="EMBL/GenBank/DDBJ databases">
        <title>Actinomadura physcomitrii sp. nov., a novel actinomycete isolated from moss [Physcomitrium sphaericum (Ludw) Fuernr].</title>
        <authorList>
            <person name="Zhuang X."/>
            <person name="Liu C."/>
        </authorList>
    </citation>
    <scope>NUCLEOTIDE SEQUENCE [LARGE SCALE GENOMIC DNA]</scope>
    <source>
        <strain evidence="16 17">HMC1</strain>
    </source>
</reference>
<evidence type="ECO:0000313" key="16">
    <source>
        <dbReference type="EMBL" id="KAB2343990.1"/>
    </source>
</evidence>
<evidence type="ECO:0000256" key="7">
    <source>
        <dbReference type="ARBA" id="ARBA00022723"/>
    </source>
</evidence>
<keyword evidence="7" id="KW-0479">Metal-binding</keyword>
<comment type="caution">
    <text evidence="16">The sequence shown here is derived from an EMBL/GenBank/DDBJ whole genome shotgun (WGS) entry which is preliminary data.</text>
</comment>
<dbReference type="PANTHER" id="PTHR11533">
    <property type="entry name" value="PROTEASE M1 ZINC METALLOPROTEASE"/>
    <property type="match status" value="1"/>
</dbReference>
<dbReference type="Pfam" id="PF01433">
    <property type="entry name" value="Peptidase_M1"/>
    <property type="match status" value="1"/>
</dbReference>
<evidence type="ECO:0000259" key="15">
    <source>
        <dbReference type="Pfam" id="PF17900"/>
    </source>
</evidence>
<dbReference type="Pfam" id="PF17900">
    <property type="entry name" value="Peptidase_M1_N"/>
    <property type="match status" value="1"/>
</dbReference>
<feature type="compositionally biased region" description="Low complexity" evidence="13">
    <location>
        <begin position="57"/>
        <end position="66"/>
    </location>
</feature>
<feature type="domain" description="Peptidase M1 membrane alanine aminopeptidase" evidence="14">
    <location>
        <begin position="341"/>
        <end position="484"/>
    </location>
</feature>